<dbReference type="AlphaFoldDB" id="A0A517LWJ5"/>
<dbReference type="KEGG" id="ruv:EC9_11790"/>
<evidence type="ECO:0000313" key="1">
    <source>
        <dbReference type="EMBL" id="QDS87004.1"/>
    </source>
</evidence>
<reference evidence="1 2" key="1">
    <citation type="submission" date="2019-02" db="EMBL/GenBank/DDBJ databases">
        <title>Deep-cultivation of Planctomycetes and their phenomic and genomic characterization uncovers novel biology.</title>
        <authorList>
            <person name="Wiegand S."/>
            <person name="Jogler M."/>
            <person name="Boedeker C."/>
            <person name="Pinto D."/>
            <person name="Vollmers J."/>
            <person name="Rivas-Marin E."/>
            <person name="Kohn T."/>
            <person name="Peeters S.H."/>
            <person name="Heuer A."/>
            <person name="Rast P."/>
            <person name="Oberbeckmann S."/>
            <person name="Bunk B."/>
            <person name="Jeske O."/>
            <person name="Meyerdierks A."/>
            <person name="Storesund J.E."/>
            <person name="Kallscheuer N."/>
            <person name="Luecker S."/>
            <person name="Lage O.M."/>
            <person name="Pohl T."/>
            <person name="Merkel B.J."/>
            <person name="Hornburger P."/>
            <person name="Mueller R.-W."/>
            <person name="Bruemmer F."/>
            <person name="Labrenz M."/>
            <person name="Spormann A.M."/>
            <person name="Op den Camp H."/>
            <person name="Overmann J."/>
            <person name="Amann R."/>
            <person name="Jetten M.S.M."/>
            <person name="Mascher T."/>
            <person name="Medema M.H."/>
            <person name="Devos D.P."/>
            <person name="Kaster A.-K."/>
            <person name="Ovreas L."/>
            <person name="Rohde M."/>
            <person name="Galperin M.Y."/>
            <person name="Jogler C."/>
        </authorList>
    </citation>
    <scope>NUCLEOTIDE SEQUENCE [LARGE SCALE GENOMIC DNA]</scope>
    <source>
        <strain evidence="1 2">EC9</strain>
    </source>
</reference>
<dbReference type="PANTHER" id="PTHR35580:SF1">
    <property type="entry name" value="PHYTASE-LIKE DOMAIN-CONTAINING PROTEIN"/>
    <property type="match status" value="1"/>
</dbReference>
<dbReference type="RefSeq" id="WP_145343107.1">
    <property type="nucleotide sequence ID" value="NZ_CP036261.1"/>
</dbReference>
<sequence length="522" mass="55284">MTCLPLHRLKLLLTIPIVICGTHLNRAAIGDDYEIGFSTLIGGSDWEHARDVFADESGNVYVVGGTQSVDFPTTENALRRSQDTTGRQVGSGGYCDAFVCKFSADGELIWSTLLGGPNYDRAYAVEVDDEGFVYVSGRGGPGFPVSDNAFQTQFRGTDNGVYGMQNGFIAKLSPDGSEIVWAAYVGVGSLCRDLSIDDDGNVYVALHYTGSGPLPPDSWCAGGFQPQPAGGSEIGALKIASDGRSILWGTWLGGSKDEVSNCGIRIDRQRQVYLNFTTKSTDLPTTAGAHDRSHNGKTDAFVARISSDGSQLLLGTYFGGAEDDEGNSTHNMAVDAHGNAYLLSSTRSADIPVTMGVVQPKLNGAQRDIVVAKFSPEGALQRCTYLGGSDNDGADGIYANDQGDVFLTGDTASHDFPLTSNALQTQRGKSQDAVVVVLAADFASLKFSTRLGGPNYDYGRCGFLDSRGNLYITGSVNGPGWPVHRAFQPEFAGGGGGKELCCEGGCYAGDVILAKLIRLKNE</sequence>
<proteinExistence type="predicted"/>
<gene>
    <name evidence="1" type="ORF">EC9_11790</name>
</gene>
<dbReference type="InterPro" id="IPR052918">
    <property type="entry name" value="Motility_Chemotaxis_Reg"/>
</dbReference>
<keyword evidence="2" id="KW-1185">Reference proteome</keyword>
<accession>A0A517LWJ5</accession>
<dbReference type="InterPro" id="IPR011042">
    <property type="entry name" value="6-blade_b-propeller_TolB-like"/>
</dbReference>
<name>A0A517LWJ5_9BACT</name>
<dbReference type="Gene3D" id="2.120.10.30">
    <property type="entry name" value="TolB, C-terminal domain"/>
    <property type="match status" value="1"/>
</dbReference>
<dbReference type="PANTHER" id="PTHR35580">
    <property type="entry name" value="CELL SURFACE GLYCOPROTEIN (S-LAYER PROTEIN)-LIKE PROTEIN"/>
    <property type="match status" value="1"/>
</dbReference>
<dbReference type="OrthoDB" id="253958at2"/>
<organism evidence="1 2">
    <name type="scientific">Rosistilla ulvae</name>
    <dbReference type="NCBI Taxonomy" id="1930277"/>
    <lineage>
        <taxon>Bacteria</taxon>
        <taxon>Pseudomonadati</taxon>
        <taxon>Planctomycetota</taxon>
        <taxon>Planctomycetia</taxon>
        <taxon>Pirellulales</taxon>
        <taxon>Pirellulaceae</taxon>
        <taxon>Rosistilla</taxon>
    </lineage>
</organism>
<dbReference type="EMBL" id="CP036261">
    <property type="protein sequence ID" value="QDS87004.1"/>
    <property type="molecule type" value="Genomic_DNA"/>
</dbReference>
<evidence type="ECO:0000313" key="2">
    <source>
        <dbReference type="Proteomes" id="UP000319557"/>
    </source>
</evidence>
<dbReference type="SUPFAM" id="SSF101898">
    <property type="entry name" value="NHL repeat"/>
    <property type="match status" value="1"/>
</dbReference>
<protein>
    <submittedName>
        <fullName evidence="1">Beta-propeller repeat protein</fullName>
    </submittedName>
</protein>
<dbReference type="InterPro" id="IPR010620">
    <property type="entry name" value="SBBP_repeat"/>
</dbReference>
<dbReference type="Proteomes" id="UP000319557">
    <property type="component" value="Chromosome"/>
</dbReference>
<dbReference type="Pfam" id="PF06739">
    <property type="entry name" value="SBBP"/>
    <property type="match status" value="1"/>
</dbReference>